<dbReference type="GO" id="GO:0005911">
    <property type="term" value="C:cell-cell junction"/>
    <property type="evidence" value="ECO:0007669"/>
    <property type="project" value="TreeGrafter"/>
</dbReference>
<evidence type="ECO:0000256" key="3">
    <source>
        <dbReference type="ARBA" id="ARBA00023157"/>
    </source>
</evidence>
<dbReference type="AlphaFoldDB" id="V4AH10"/>
<gene>
    <name evidence="9" type="ORF">LOTGIDRAFT_175658</name>
</gene>
<dbReference type="Pfam" id="PF13895">
    <property type="entry name" value="Ig_2"/>
    <property type="match status" value="1"/>
</dbReference>
<dbReference type="InterPro" id="IPR013783">
    <property type="entry name" value="Ig-like_fold"/>
</dbReference>
<dbReference type="SUPFAM" id="SSF49265">
    <property type="entry name" value="Fibronectin type III"/>
    <property type="match status" value="1"/>
</dbReference>
<reference evidence="9 10" key="1">
    <citation type="journal article" date="2013" name="Nature">
        <title>Insights into bilaterian evolution from three spiralian genomes.</title>
        <authorList>
            <person name="Simakov O."/>
            <person name="Marletaz F."/>
            <person name="Cho S.J."/>
            <person name="Edsinger-Gonzales E."/>
            <person name="Havlak P."/>
            <person name="Hellsten U."/>
            <person name="Kuo D.H."/>
            <person name="Larsson T."/>
            <person name="Lv J."/>
            <person name="Arendt D."/>
            <person name="Savage R."/>
            <person name="Osoegawa K."/>
            <person name="de Jong P."/>
            <person name="Grimwood J."/>
            <person name="Chapman J.A."/>
            <person name="Shapiro H."/>
            <person name="Aerts A."/>
            <person name="Otillar R.P."/>
            <person name="Terry A.Y."/>
            <person name="Boore J.L."/>
            <person name="Grigoriev I.V."/>
            <person name="Lindberg D.R."/>
            <person name="Seaver E.C."/>
            <person name="Weisblat D.A."/>
            <person name="Putnam N.H."/>
            <person name="Rokhsar D.S."/>
        </authorList>
    </citation>
    <scope>NUCLEOTIDE SEQUENCE [LARGE SCALE GENOMIC DNA]</scope>
</reference>
<dbReference type="RefSeq" id="XP_009056611.1">
    <property type="nucleotide sequence ID" value="XM_009058363.1"/>
</dbReference>
<evidence type="ECO:0000256" key="2">
    <source>
        <dbReference type="ARBA" id="ARBA00023136"/>
    </source>
</evidence>
<dbReference type="GeneID" id="20243309"/>
<dbReference type="KEGG" id="lgi:LOTGIDRAFT_175658"/>
<dbReference type="CTD" id="20243309"/>
<evidence type="ECO:0008006" key="11">
    <source>
        <dbReference type="Google" id="ProtNLM"/>
    </source>
</evidence>
<evidence type="ECO:0000256" key="1">
    <source>
        <dbReference type="ARBA" id="ARBA00004479"/>
    </source>
</evidence>
<dbReference type="Pfam" id="PF00041">
    <property type="entry name" value="fn3"/>
    <property type="match status" value="1"/>
</dbReference>
<dbReference type="SMART" id="SM00060">
    <property type="entry name" value="FN3"/>
    <property type="match status" value="1"/>
</dbReference>
<dbReference type="OMA" id="HSSICIR"/>
<dbReference type="InterPro" id="IPR007110">
    <property type="entry name" value="Ig-like_dom"/>
</dbReference>
<keyword evidence="5" id="KW-0393">Immunoglobulin domain</keyword>
<dbReference type="InterPro" id="IPR036179">
    <property type="entry name" value="Ig-like_dom_sf"/>
</dbReference>
<evidence type="ECO:0000256" key="4">
    <source>
        <dbReference type="ARBA" id="ARBA00023180"/>
    </source>
</evidence>
<keyword evidence="6" id="KW-1133">Transmembrane helix</keyword>
<dbReference type="InterPro" id="IPR003598">
    <property type="entry name" value="Ig_sub2"/>
</dbReference>
<keyword evidence="4" id="KW-0325">Glycoprotein</keyword>
<evidence type="ECO:0000259" key="8">
    <source>
        <dbReference type="PROSITE" id="PS50853"/>
    </source>
</evidence>
<keyword evidence="2 6" id="KW-0472">Membrane</keyword>
<evidence type="ECO:0000259" key="7">
    <source>
        <dbReference type="PROSITE" id="PS50835"/>
    </source>
</evidence>
<dbReference type="SUPFAM" id="SSF48726">
    <property type="entry name" value="Immunoglobulin"/>
    <property type="match status" value="2"/>
</dbReference>
<dbReference type="GO" id="GO:0098609">
    <property type="term" value="P:cell-cell adhesion"/>
    <property type="evidence" value="ECO:0007669"/>
    <property type="project" value="TreeGrafter"/>
</dbReference>
<dbReference type="GO" id="GO:0005886">
    <property type="term" value="C:plasma membrane"/>
    <property type="evidence" value="ECO:0007669"/>
    <property type="project" value="TreeGrafter"/>
</dbReference>
<dbReference type="InterPro" id="IPR036116">
    <property type="entry name" value="FN3_sf"/>
</dbReference>
<dbReference type="PANTHER" id="PTHR11640:SF31">
    <property type="entry name" value="IRREGULAR CHIASM C-ROUGHEST PROTEIN-RELATED"/>
    <property type="match status" value="1"/>
</dbReference>
<keyword evidence="10" id="KW-1185">Reference proteome</keyword>
<keyword evidence="6" id="KW-0812">Transmembrane</keyword>
<evidence type="ECO:0000256" key="5">
    <source>
        <dbReference type="ARBA" id="ARBA00023319"/>
    </source>
</evidence>
<feature type="domain" description="Ig-like" evidence="7">
    <location>
        <begin position="37"/>
        <end position="120"/>
    </location>
</feature>
<feature type="transmembrane region" description="Helical" evidence="6">
    <location>
        <begin position="333"/>
        <end position="358"/>
    </location>
</feature>
<feature type="non-terminal residue" evidence="9">
    <location>
        <position position="1"/>
    </location>
</feature>
<dbReference type="PROSITE" id="PS50853">
    <property type="entry name" value="FN3"/>
    <property type="match status" value="1"/>
</dbReference>
<organism evidence="9 10">
    <name type="scientific">Lottia gigantea</name>
    <name type="common">Giant owl limpet</name>
    <dbReference type="NCBI Taxonomy" id="225164"/>
    <lineage>
        <taxon>Eukaryota</taxon>
        <taxon>Metazoa</taxon>
        <taxon>Spiralia</taxon>
        <taxon>Lophotrochozoa</taxon>
        <taxon>Mollusca</taxon>
        <taxon>Gastropoda</taxon>
        <taxon>Patellogastropoda</taxon>
        <taxon>Lottioidea</taxon>
        <taxon>Lottiidae</taxon>
        <taxon>Lottia</taxon>
    </lineage>
</organism>
<dbReference type="InterPro" id="IPR003961">
    <property type="entry name" value="FN3_dom"/>
</dbReference>
<evidence type="ECO:0000313" key="10">
    <source>
        <dbReference type="Proteomes" id="UP000030746"/>
    </source>
</evidence>
<sequence length="426" mass="46616">INEVYFIFLLSDNQINQAYFILQINEVYFIFLLLDKPSVKIEPEVSGNYKIIEGNTVELKCIVTDANPNGSLSYKWYKDTTTTPTGQVGSTVQISQKGIYTCSVSNGIGTPGISDSITIDVLFLPRVTLIPQYSIIESNTLTIPCIATSNPVPNNYTWSGPNNLFQSQQNLTISSINRDQTGQYTCTVSNIMIPTTGGQQTSMVTDDTFVTVLSAPNLPSTITIQPPQSIICVEWTPGFNGGASQSFIVQHSTDDKIWVNSSTIPNGINNDRVDYCIEGLEPDTSYYIRVIASNKYGESMTASFLGFNKSADCSKNINSGDTNDINTSYNNGLGAGIGIGVGISIAIAVMVATAIFIYRYWSGKRKKDEENYAGINTTTRSDDTQTYQELDTVNNTARIQSDNSSNVDRNDANIDDIRPYANLGKS</sequence>
<proteinExistence type="predicted"/>
<name>V4AH10_LOTGI</name>
<evidence type="ECO:0000256" key="6">
    <source>
        <dbReference type="SAM" id="Phobius"/>
    </source>
</evidence>
<evidence type="ECO:0000313" key="9">
    <source>
        <dbReference type="EMBL" id="ESO92696.1"/>
    </source>
</evidence>
<keyword evidence="3" id="KW-1015">Disulfide bond</keyword>
<dbReference type="PROSITE" id="PS50835">
    <property type="entry name" value="IG_LIKE"/>
    <property type="match status" value="2"/>
</dbReference>
<dbReference type="Pfam" id="PF13927">
    <property type="entry name" value="Ig_3"/>
    <property type="match status" value="1"/>
</dbReference>
<dbReference type="InterPro" id="IPR051275">
    <property type="entry name" value="Cell_adhesion_signaling"/>
</dbReference>
<dbReference type="CDD" id="cd00063">
    <property type="entry name" value="FN3"/>
    <property type="match status" value="1"/>
</dbReference>
<dbReference type="SMART" id="SM00408">
    <property type="entry name" value="IGc2"/>
    <property type="match status" value="2"/>
</dbReference>
<dbReference type="PANTHER" id="PTHR11640">
    <property type="entry name" value="NEPHRIN"/>
    <property type="match status" value="1"/>
</dbReference>
<feature type="domain" description="Ig-like" evidence="7">
    <location>
        <begin position="125"/>
        <end position="205"/>
    </location>
</feature>
<dbReference type="EMBL" id="KB202034">
    <property type="protein sequence ID" value="ESO92696.1"/>
    <property type="molecule type" value="Genomic_DNA"/>
</dbReference>
<feature type="domain" description="Fibronectin type-III" evidence="8">
    <location>
        <begin position="215"/>
        <end position="313"/>
    </location>
</feature>
<accession>V4AH10</accession>
<dbReference type="OrthoDB" id="6161798at2759"/>
<dbReference type="SMART" id="SM00409">
    <property type="entry name" value="IG"/>
    <property type="match status" value="2"/>
</dbReference>
<dbReference type="HOGENOM" id="CLU_644936_0_0_1"/>
<comment type="subcellular location">
    <subcellularLocation>
        <location evidence="1">Membrane</location>
        <topology evidence="1">Single-pass type I membrane protein</topology>
    </subcellularLocation>
</comment>
<dbReference type="Proteomes" id="UP000030746">
    <property type="component" value="Unassembled WGS sequence"/>
</dbReference>
<dbReference type="InterPro" id="IPR003599">
    <property type="entry name" value="Ig_sub"/>
</dbReference>
<dbReference type="GO" id="GO:0050839">
    <property type="term" value="F:cell adhesion molecule binding"/>
    <property type="evidence" value="ECO:0007669"/>
    <property type="project" value="TreeGrafter"/>
</dbReference>
<protein>
    <recommendedName>
        <fullName evidence="11">Ig-like domain-containing protein</fullName>
    </recommendedName>
</protein>
<dbReference type="Gene3D" id="2.60.40.10">
    <property type="entry name" value="Immunoglobulins"/>
    <property type="match status" value="3"/>
</dbReference>